<gene>
    <name evidence="1" type="ORF">CDAR_443231</name>
</gene>
<keyword evidence="2" id="KW-1185">Reference proteome</keyword>
<dbReference type="Proteomes" id="UP001054837">
    <property type="component" value="Unassembled WGS sequence"/>
</dbReference>
<name>A0AAV4MIT9_9ARAC</name>
<organism evidence="1 2">
    <name type="scientific">Caerostris darwini</name>
    <dbReference type="NCBI Taxonomy" id="1538125"/>
    <lineage>
        <taxon>Eukaryota</taxon>
        <taxon>Metazoa</taxon>
        <taxon>Ecdysozoa</taxon>
        <taxon>Arthropoda</taxon>
        <taxon>Chelicerata</taxon>
        <taxon>Arachnida</taxon>
        <taxon>Araneae</taxon>
        <taxon>Araneomorphae</taxon>
        <taxon>Entelegynae</taxon>
        <taxon>Araneoidea</taxon>
        <taxon>Araneidae</taxon>
        <taxon>Caerostris</taxon>
    </lineage>
</organism>
<sequence length="95" mass="11204">MRKEREKSHRNFPFGFITWVRSIPVLWAARMRQGECPFRVAECGIPTEFKPSNIFLKFFLVGLRTFFGPIKKKLEVNNFSGSIKWHVIPEVIEMC</sequence>
<dbReference type="EMBL" id="BPLQ01000512">
    <property type="protein sequence ID" value="GIX72283.1"/>
    <property type="molecule type" value="Genomic_DNA"/>
</dbReference>
<accession>A0AAV4MIT9</accession>
<evidence type="ECO:0000313" key="2">
    <source>
        <dbReference type="Proteomes" id="UP001054837"/>
    </source>
</evidence>
<reference evidence="1 2" key="1">
    <citation type="submission" date="2021-06" db="EMBL/GenBank/DDBJ databases">
        <title>Caerostris darwini draft genome.</title>
        <authorList>
            <person name="Kono N."/>
            <person name="Arakawa K."/>
        </authorList>
    </citation>
    <scope>NUCLEOTIDE SEQUENCE [LARGE SCALE GENOMIC DNA]</scope>
</reference>
<dbReference type="AlphaFoldDB" id="A0AAV4MIT9"/>
<comment type="caution">
    <text evidence="1">The sequence shown here is derived from an EMBL/GenBank/DDBJ whole genome shotgun (WGS) entry which is preliminary data.</text>
</comment>
<protein>
    <submittedName>
        <fullName evidence="1">Uncharacterized protein</fullName>
    </submittedName>
</protein>
<proteinExistence type="predicted"/>
<evidence type="ECO:0000313" key="1">
    <source>
        <dbReference type="EMBL" id="GIX72283.1"/>
    </source>
</evidence>